<feature type="domain" description="Histidine kinase/HSP90-like ATPase" evidence="6">
    <location>
        <begin position="28"/>
        <end position="184"/>
    </location>
</feature>
<dbReference type="CDD" id="cd16927">
    <property type="entry name" value="HATPase_Hsp90-like"/>
    <property type="match status" value="3"/>
</dbReference>
<evidence type="ECO:0000256" key="5">
    <source>
        <dbReference type="SAM" id="MobiDB-lite"/>
    </source>
</evidence>
<reference evidence="7" key="1">
    <citation type="submission" date="2021-02" db="EMBL/GenBank/DDBJ databases">
        <authorList>
            <person name="Dougan E. K."/>
            <person name="Rhodes N."/>
            <person name="Thang M."/>
            <person name="Chan C."/>
        </authorList>
    </citation>
    <scope>NUCLEOTIDE SEQUENCE</scope>
</reference>
<evidence type="ECO:0000256" key="4">
    <source>
        <dbReference type="ARBA" id="ARBA00023186"/>
    </source>
</evidence>
<accession>A0A812IH42</accession>
<comment type="caution">
    <text evidence="7">The sequence shown here is derived from an EMBL/GenBank/DDBJ whole genome shotgun (WGS) entry which is preliminary data.</text>
</comment>
<dbReference type="FunFam" id="1.20.120.790:FF:000001">
    <property type="entry name" value="Heat shock protein 90 alpha"/>
    <property type="match status" value="3"/>
</dbReference>
<feature type="region of interest" description="Disordered" evidence="5">
    <location>
        <begin position="717"/>
        <end position="756"/>
    </location>
</feature>
<dbReference type="InterPro" id="IPR003594">
    <property type="entry name" value="HATPase_dom"/>
</dbReference>
<dbReference type="GO" id="GO:0016887">
    <property type="term" value="F:ATP hydrolysis activity"/>
    <property type="evidence" value="ECO:0007669"/>
    <property type="project" value="InterPro"/>
</dbReference>
<evidence type="ECO:0000313" key="8">
    <source>
        <dbReference type="Proteomes" id="UP000604046"/>
    </source>
</evidence>
<dbReference type="PRINTS" id="PR00775">
    <property type="entry name" value="HEATSHOCK90"/>
</dbReference>
<feature type="compositionally biased region" description="Acidic residues" evidence="5">
    <location>
        <begin position="2351"/>
        <end position="2372"/>
    </location>
</feature>
<keyword evidence="3" id="KW-0067">ATP-binding</keyword>
<feature type="compositionally biased region" description="Acidic residues" evidence="5">
    <location>
        <begin position="1233"/>
        <end position="1249"/>
    </location>
</feature>
<feature type="region of interest" description="Disordered" evidence="5">
    <location>
        <begin position="1042"/>
        <end position="1080"/>
    </location>
</feature>
<feature type="compositionally biased region" description="Acidic residues" evidence="5">
    <location>
        <begin position="1844"/>
        <end position="1874"/>
    </location>
</feature>
<dbReference type="Gene3D" id="3.40.50.11260">
    <property type="match status" value="3"/>
</dbReference>
<feature type="region of interest" description="Disordered" evidence="5">
    <location>
        <begin position="1542"/>
        <end position="1574"/>
    </location>
</feature>
<comment type="similarity">
    <text evidence="1">Belongs to the heat shock protein 90 family.</text>
</comment>
<evidence type="ECO:0000256" key="1">
    <source>
        <dbReference type="ARBA" id="ARBA00008239"/>
    </source>
</evidence>
<feature type="compositionally biased region" description="Acidic residues" evidence="5">
    <location>
        <begin position="2034"/>
        <end position="2050"/>
    </location>
</feature>
<dbReference type="InterPro" id="IPR036890">
    <property type="entry name" value="HATPase_C_sf"/>
</dbReference>
<feature type="compositionally biased region" description="Acidic residues" evidence="5">
    <location>
        <begin position="725"/>
        <end position="746"/>
    </location>
</feature>
<feature type="region of interest" description="Disordered" evidence="5">
    <location>
        <begin position="406"/>
        <end position="430"/>
    </location>
</feature>
<organism evidence="7 8">
    <name type="scientific">Symbiodinium natans</name>
    <dbReference type="NCBI Taxonomy" id="878477"/>
    <lineage>
        <taxon>Eukaryota</taxon>
        <taxon>Sar</taxon>
        <taxon>Alveolata</taxon>
        <taxon>Dinophyceae</taxon>
        <taxon>Suessiales</taxon>
        <taxon>Symbiodiniaceae</taxon>
        <taxon>Symbiodinium</taxon>
    </lineage>
</organism>
<dbReference type="InterPro" id="IPR037196">
    <property type="entry name" value="HSP90_C"/>
</dbReference>
<dbReference type="SUPFAM" id="SSF110942">
    <property type="entry name" value="HSP90 C-terminal domain"/>
    <property type="match status" value="3"/>
</dbReference>
<feature type="compositionally biased region" description="Acidic residues" evidence="5">
    <location>
        <begin position="1550"/>
        <end position="1571"/>
    </location>
</feature>
<dbReference type="Proteomes" id="UP000604046">
    <property type="component" value="Unassembled WGS sequence"/>
</dbReference>
<feature type="compositionally biased region" description="Acidic residues" evidence="5">
    <location>
        <begin position="1043"/>
        <end position="1073"/>
    </location>
</feature>
<dbReference type="GO" id="GO:0140662">
    <property type="term" value="F:ATP-dependent protein folding chaperone"/>
    <property type="evidence" value="ECO:0007669"/>
    <property type="project" value="InterPro"/>
</dbReference>
<feature type="region of interest" description="Disordered" evidence="5">
    <location>
        <begin position="217"/>
        <end position="255"/>
    </location>
</feature>
<dbReference type="GO" id="GO:0051082">
    <property type="term" value="F:unfolded protein binding"/>
    <property type="evidence" value="ECO:0007669"/>
    <property type="project" value="InterPro"/>
</dbReference>
<dbReference type="PANTHER" id="PTHR11528">
    <property type="entry name" value="HEAT SHOCK PROTEIN 90 FAMILY MEMBER"/>
    <property type="match status" value="1"/>
</dbReference>
<dbReference type="Gene3D" id="3.30.230.80">
    <property type="match status" value="3"/>
</dbReference>
<gene>
    <name evidence="7" type="ORF">SNAT2548_LOCUS4225</name>
</gene>
<evidence type="ECO:0000313" key="7">
    <source>
        <dbReference type="EMBL" id="CAE7034940.1"/>
    </source>
</evidence>
<dbReference type="InterPro" id="IPR020568">
    <property type="entry name" value="Ribosomal_Su5_D2-typ_SF"/>
</dbReference>
<evidence type="ECO:0000256" key="2">
    <source>
        <dbReference type="ARBA" id="ARBA00022741"/>
    </source>
</evidence>
<keyword evidence="4" id="KW-0143">Chaperone</keyword>
<dbReference type="SMART" id="SM00387">
    <property type="entry name" value="HATPase_c"/>
    <property type="match status" value="3"/>
</dbReference>
<keyword evidence="2" id="KW-0547">Nucleotide-binding</keyword>
<dbReference type="GO" id="GO:0005524">
    <property type="term" value="F:ATP binding"/>
    <property type="evidence" value="ECO:0007669"/>
    <property type="project" value="UniProtKB-KW"/>
</dbReference>
<dbReference type="Gene3D" id="1.20.120.790">
    <property type="entry name" value="Heat shock protein 90, C-terminal domain"/>
    <property type="match status" value="3"/>
</dbReference>
<dbReference type="SUPFAM" id="SSF55874">
    <property type="entry name" value="ATPase domain of HSP90 chaperone/DNA topoisomerase II/histidine kinase"/>
    <property type="match status" value="3"/>
</dbReference>
<keyword evidence="8" id="KW-1185">Reference proteome</keyword>
<dbReference type="Pfam" id="PF00183">
    <property type="entry name" value="HSP90"/>
    <property type="match status" value="3"/>
</dbReference>
<feature type="domain" description="Histidine kinase/HSP90-like ATPase" evidence="6">
    <location>
        <begin position="1654"/>
        <end position="1810"/>
    </location>
</feature>
<protein>
    <recommendedName>
        <fullName evidence="6">Histidine kinase/HSP90-like ATPase domain-containing protein</fullName>
    </recommendedName>
</protein>
<feature type="region of interest" description="Disordered" evidence="5">
    <location>
        <begin position="1231"/>
        <end position="1255"/>
    </location>
</feature>
<dbReference type="SUPFAM" id="SSF54211">
    <property type="entry name" value="Ribosomal protein S5 domain 2-like"/>
    <property type="match status" value="3"/>
</dbReference>
<dbReference type="OrthoDB" id="28737at2759"/>
<dbReference type="InterPro" id="IPR020575">
    <property type="entry name" value="Hsp90_N"/>
</dbReference>
<dbReference type="Gene3D" id="3.30.565.10">
    <property type="entry name" value="Histidine kinase-like ATPase, C-terminal domain"/>
    <property type="match status" value="3"/>
</dbReference>
<evidence type="ECO:0000259" key="6">
    <source>
        <dbReference type="SMART" id="SM00387"/>
    </source>
</evidence>
<dbReference type="Pfam" id="PF13589">
    <property type="entry name" value="HATPase_c_3"/>
    <property type="match status" value="3"/>
</dbReference>
<feature type="region of interest" description="Disordered" evidence="5">
    <location>
        <begin position="1843"/>
        <end position="1881"/>
    </location>
</feature>
<sequence length="2379" mass="272226">MAEGSEKHEFQAEVNRLMDIIINSLYTDKQVFLRELISNAADALEKARFHSVQDETFLGDTKDLEVKIEHDPDAKTISIIDTGVGMSKADLINNLGTVAKSGTTNFLEAMAEGGDANLIGQFGVGFYSAFLVADKVSVTSKCNDDPVQHVWESSADASFTVVDDPRGNTLGRGTRVTLHLKEDAHDYLSEDKLKESAKKYSQFIQFPIYVKVKKEVDAEAEEDDDDDDKDDEEEKDDVETKDEEEKEEEDKKPKKKTVFEWEQVNTQKAIWLRAKEDVTEEEYNEFYKSISKDYLDPLAYTHFNAEGEIEFKSILFLPKKAPFDMMDNYWTKKSEVKLFVRRVLVAEKFDELLPRYLNFVRGVVDSDDLPLNVSREQLQQNKIMKVISKKLVRKVLELMKKLAKDEESGGDDEDEEKEDEEKEEKEEKKEKKDEEGLWSKFWKEFNKNLKMGCYEDDSNRSKLSKLLRFFTTKSEGKEVSLDKYLDRMQESQESIYYMSGESLETMKKAPALQIFLKKDLEVLMLPDHLDEPCLQKLADYEGKKFVSIQKADVKLDETEEEKKKFNKIKDMYKPLTDWWKKKLTDLTESGAMKEAGVKVEKVEVSKRLTESPVVVVTSQFGYSAQQEKVMKSQAFQNKEQLSMMAGRKTLEVNPNHPVIVDLLAKVKASEGDEAAAKTAEVLFQTALIESGFEIADPSALVSHVYRLMSKELGVNPDAPLKEIEVPEEEEEAEEEDKEDDDSEEDSKEEKEVVQETTHPYGRTSCVAVSAKLTCSLHMQGKEFRADFLFFLLLRAWFVGLAAVALCGQEDADKVVDGFSDTDRAKMAEGSEKHEFQAEVNRLMDIIINSLYTDKQVFLRELISNAADALEKARFHSVQDETFLGDTKDLEVKIEHDPDAKTISIIDTGVGMSKADLINNLGTVAKSGTTNFLEAMAEGGDANLIGQFGVGFYSAFLVADKVSVTSKCNDDPVQHVWESSADASFTVVDDPRGNTLGRGTRVTLHLKEDAHDYLSEDKLKESAKKYSQFIQFPIYVKVKKEVDAEAEEDDDDDDKDDEEEKDDVETKDEEEKEEEDKKPKKKTVFEWEQVNTQKAIWLRAKEDVTEEEYNEFYKSISKDYLDPLAYTHFNAEGEIEFKSILFLPKKAPFDMMDNYWTKKSEVKLFVRRVLVAEKFDELLPRYLNFVRGVVDSDDLPLNVSREQLQQNKIMKVISKKLVRKVLELMKKLAKDEESGGDDEDEEKEDEEKEEKEEKKEKKDEEGLWSKFWKEFNKNLKMGCYEDDSNRSKLSKLLRFFTTKSEGKEVSLDKYLDRMQESQESIYYMSGESLETMKKAPALQIFLKKDLEVLMLPDHLDEPCLQKLADYEGKKFVSIQKADVKLDETEEEKKKFNKIKDMYKPLTDWWKKKLTDLTESGAMKEAGVKVEKVEVSKRLTESPVVVVTSQFGYSAQQEKVMKSQAFQNKEQLSMMAGRKTLEVNPNHPVIVDLLAKVKASEGDEAAAKTAEVLFQTALIESGFEIADPSALVSHVYRLMSKELGVNPDAPLKEIEVPEEEEEAEEEDKEDDDSEEDSKEEKEAMRCLWRLAVIAVGIGCAGHLFLKGNIRLTRAEEDADKVVDGFSDTDRAKMAEGSEKHEFQAEVNRLMDIIINSLYTDKQVFLRELISNAADALEKARFHSVQDETFLGDTKDLEVKIEHDPDAKTISIIDTGVGMSKADLINNLGTVAKSGTTNFLEAMAEGGDANLIGQFGVGFYSAFLVADKVSVTSKCNDDPVQHVWESSADASFTVVDDPRGNTLGRGTRVTLHLKEDAHDYLSEDKLKESAKKYSQFIQFPIYVKVKKEVDAEAEEEDDDDDKDDEEEKDDVETKDEEEKEEEDKKPKKKTVFEWEQVNTQKAIWLRAKEDVTEEEYNEFYKSISKDYLDPLAYTHFNAEGEIEFKSILFLPKKAPFDMMDNYWTKKSEVKLFVRRVLVAEKFDELLPRYLNFVRGVVDSDDLPLNVSREQLQQNKIMKVISKKLVRKVLELMKKLAKDEESGGDDEDEEKEDEEKEEKEEKKEKKDEEGLWSKFWKEFNKNLKMGCYEDDSNRSKLSKLLRFFTTKSEGKEVSLDKYLDRMQESQESIYYMSGESLETMKKAPALQIFLKKDLEVLMLPDHLDEPCLQKLADYEGKKFVSIQKADVKLDETEEEKKKFNKIKDMYKPLTDWWKKKLTDLTESGAMKEAGVKVEKVEVSKRLTESPVVVVTSQFGYSAQQEKVMKSQAFQNKEQLSMMAGRKTLEVNPNHPVIVDLLAKVKASEGDEAAAKTAEVLFQTALIESGFEIADPSALVSHVYRLMSKELGVNPDAPLKEIEVPEDEEEAEEEDKEDDDSEEDSKEEKEDL</sequence>
<dbReference type="FunFam" id="3.30.565.10:FF:000005">
    <property type="entry name" value="Heat shock protein 90"/>
    <property type="match status" value="3"/>
</dbReference>
<feature type="domain" description="Histidine kinase/HSP90-like ATPase" evidence="6">
    <location>
        <begin position="853"/>
        <end position="1009"/>
    </location>
</feature>
<dbReference type="NCBIfam" id="NF003555">
    <property type="entry name" value="PRK05218.1"/>
    <property type="match status" value="3"/>
</dbReference>
<dbReference type="InterPro" id="IPR001404">
    <property type="entry name" value="Hsp90_fam"/>
</dbReference>
<feature type="region of interest" description="Disordered" evidence="5">
    <location>
        <begin position="2341"/>
        <end position="2379"/>
    </location>
</feature>
<evidence type="ECO:0000256" key="3">
    <source>
        <dbReference type="ARBA" id="ARBA00022840"/>
    </source>
</evidence>
<dbReference type="EMBL" id="CAJNDS010000258">
    <property type="protein sequence ID" value="CAE7034940.1"/>
    <property type="molecule type" value="Genomic_DNA"/>
</dbReference>
<feature type="region of interest" description="Disordered" evidence="5">
    <location>
        <begin position="2032"/>
        <end position="2056"/>
    </location>
</feature>
<name>A0A812IH42_9DINO</name>
<feature type="compositionally biased region" description="Acidic residues" evidence="5">
    <location>
        <begin position="408"/>
        <end position="424"/>
    </location>
</feature>
<feature type="compositionally biased region" description="Acidic residues" evidence="5">
    <location>
        <begin position="218"/>
        <end position="248"/>
    </location>
</feature>
<dbReference type="HAMAP" id="MF_00505">
    <property type="entry name" value="HSP90"/>
    <property type="match status" value="3"/>
</dbReference>
<proteinExistence type="inferred from homology"/>